<dbReference type="Gene3D" id="3.30.1460.20">
    <property type="match status" value="1"/>
</dbReference>
<keyword evidence="4" id="KW-0009">Actin-binding</keyword>
<dbReference type="GO" id="GO:0030041">
    <property type="term" value="P:actin filament polymerization"/>
    <property type="evidence" value="ECO:0007669"/>
    <property type="project" value="InterPro"/>
</dbReference>
<evidence type="ECO:0000256" key="1">
    <source>
        <dbReference type="ARBA" id="ARBA00004245"/>
    </source>
</evidence>
<protein>
    <recommendedName>
        <fullName evidence="7">Arp2/3 complex 34 kDa subunit</fullName>
    </recommendedName>
</protein>
<dbReference type="GO" id="GO:0005885">
    <property type="term" value="C:Arp2/3 protein complex"/>
    <property type="evidence" value="ECO:0007669"/>
    <property type="project" value="InterPro"/>
</dbReference>
<proteinExistence type="evidence at transcript level"/>
<sequence>MACIDRASPALNQILLKLYRAEKPMEIDHHLHEFGSVEYHIQSEASNPLVAYLSISIPPLCQGVLTNELSPNTIEMVKELCPRVMEIAEPARERYQLTLKLDLNQIPQSKDYVKVIKEISTVQSAILSSQMKEILRNVNTDDAVQGMYKPLKLVYHPREPFFCHQTATANRSSFPDTFKRKVRRGYCNSFLSGAGGCWEFR</sequence>
<keyword evidence="3" id="KW-0963">Cytoplasm</keyword>
<comment type="subcellular location">
    <subcellularLocation>
        <location evidence="1">Cytoplasm</location>
        <location evidence="1">Cytoskeleton</location>
    </subcellularLocation>
</comment>
<accession>I3SMZ5</accession>
<dbReference type="SUPFAM" id="SSF69645">
    <property type="entry name" value="Arp2/3 complex subunits"/>
    <property type="match status" value="1"/>
</dbReference>
<dbReference type="InterPro" id="IPR034666">
    <property type="entry name" value="ARPC2/4"/>
</dbReference>
<organism evidence="6">
    <name type="scientific">Lotus japonicus</name>
    <name type="common">Lotus corniculatus var. japonicus</name>
    <dbReference type="NCBI Taxonomy" id="34305"/>
    <lineage>
        <taxon>Eukaryota</taxon>
        <taxon>Viridiplantae</taxon>
        <taxon>Streptophyta</taxon>
        <taxon>Embryophyta</taxon>
        <taxon>Tracheophyta</taxon>
        <taxon>Spermatophyta</taxon>
        <taxon>Magnoliopsida</taxon>
        <taxon>eudicotyledons</taxon>
        <taxon>Gunneridae</taxon>
        <taxon>Pentapetalae</taxon>
        <taxon>rosids</taxon>
        <taxon>fabids</taxon>
        <taxon>Fabales</taxon>
        <taxon>Fabaceae</taxon>
        <taxon>Papilionoideae</taxon>
        <taxon>50 kb inversion clade</taxon>
        <taxon>NPAAA clade</taxon>
        <taxon>Hologalegina</taxon>
        <taxon>robinioid clade</taxon>
        <taxon>Loteae</taxon>
        <taxon>Lotus</taxon>
    </lineage>
</organism>
<dbReference type="GO" id="GO:0034314">
    <property type="term" value="P:Arp2/3 complex-mediated actin nucleation"/>
    <property type="evidence" value="ECO:0007669"/>
    <property type="project" value="InterPro"/>
</dbReference>
<evidence type="ECO:0000256" key="4">
    <source>
        <dbReference type="ARBA" id="ARBA00023203"/>
    </source>
</evidence>
<dbReference type="GO" id="GO:0051015">
    <property type="term" value="F:actin filament binding"/>
    <property type="evidence" value="ECO:0007669"/>
    <property type="project" value="TreeGrafter"/>
</dbReference>
<evidence type="ECO:0000313" key="6">
    <source>
        <dbReference type="EMBL" id="AFK41637.1"/>
    </source>
</evidence>
<dbReference type="InterPro" id="IPR007188">
    <property type="entry name" value="ARPC2"/>
</dbReference>
<dbReference type="GO" id="GO:0005200">
    <property type="term" value="F:structural constituent of cytoskeleton"/>
    <property type="evidence" value="ECO:0007669"/>
    <property type="project" value="TreeGrafter"/>
</dbReference>
<dbReference type="AlphaFoldDB" id="I3SMZ5"/>
<dbReference type="EMBL" id="BT141843">
    <property type="protein sequence ID" value="AFK41637.1"/>
    <property type="molecule type" value="mRNA"/>
</dbReference>
<evidence type="ECO:0000256" key="5">
    <source>
        <dbReference type="ARBA" id="ARBA00023212"/>
    </source>
</evidence>
<reference evidence="6" key="1">
    <citation type="submission" date="2012-05" db="EMBL/GenBank/DDBJ databases">
        <authorList>
            <person name="Krishnakumar V."/>
            <person name="Cheung F."/>
            <person name="Xiao Y."/>
            <person name="Chan A."/>
            <person name="Moskal W.A."/>
            <person name="Town C.D."/>
        </authorList>
    </citation>
    <scope>NUCLEOTIDE SEQUENCE</scope>
</reference>
<comment type="similarity">
    <text evidence="2">Belongs to the ARPC2 family.</text>
</comment>
<name>I3SMZ5_LOTJA</name>
<dbReference type="PANTHER" id="PTHR12058:SF1">
    <property type="entry name" value="ACTIN-RELATED PROTEIN 2_3 COMPLEX SUBUNIT 2B"/>
    <property type="match status" value="1"/>
</dbReference>
<evidence type="ECO:0000256" key="3">
    <source>
        <dbReference type="ARBA" id="ARBA00022490"/>
    </source>
</evidence>
<keyword evidence="5" id="KW-0206">Cytoskeleton</keyword>
<evidence type="ECO:0008006" key="7">
    <source>
        <dbReference type="Google" id="ProtNLM"/>
    </source>
</evidence>
<dbReference type="PANTHER" id="PTHR12058">
    <property type="entry name" value="ARP2/3 COMPLEX 34 KDA SUBUNIT"/>
    <property type="match status" value="1"/>
</dbReference>
<evidence type="ECO:0000256" key="2">
    <source>
        <dbReference type="ARBA" id="ARBA00007192"/>
    </source>
</evidence>